<protein>
    <recommendedName>
        <fullName evidence="2">Autophagy-related protein 14</fullName>
    </recommendedName>
</protein>
<dbReference type="GO" id="GO:0005768">
    <property type="term" value="C:endosome"/>
    <property type="evidence" value="ECO:0007669"/>
    <property type="project" value="TreeGrafter"/>
</dbReference>
<accession>D4AQ80</accession>
<evidence type="ECO:0000256" key="1">
    <source>
        <dbReference type="ARBA" id="ARBA00009574"/>
    </source>
</evidence>
<dbReference type="AlphaFoldDB" id="D4AQ80"/>
<dbReference type="OMA" id="CKQDKLY"/>
<dbReference type="KEGG" id="abe:ARB_06387"/>
<dbReference type="GO" id="GO:0000323">
    <property type="term" value="C:lytic vacuole"/>
    <property type="evidence" value="ECO:0007669"/>
    <property type="project" value="TreeGrafter"/>
</dbReference>
<dbReference type="InterPro" id="IPR018791">
    <property type="entry name" value="UV_resistance/autophagy_Atg14"/>
</dbReference>
<evidence type="ECO:0000313" key="6">
    <source>
        <dbReference type="Proteomes" id="UP000008866"/>
    </source>
</evidence>
<keyword evidence="6" id="KW-1185">Reference proteome</keyword>
<sequence length="621" mass="68989">MFDRYPTAQCKQDKLYGFGSCASACLDQVTSSGRRLPTTDDINDLGSSPTTITETENETALLWTVTERSLLLTASSHDPIHVQWFIAAPWGPAKRHNLLGLERLWKPKYDEAAKDYLIWAATSRLGFYCPTCARNQLYGLRYNHARVLLDKDAAGVQIEASIARNARENAEILSSDGDIPRLSKDVGGVEPEPSRLLMQTKRTAISQSTSRTEDIRSHISTLEKEIADGKKEIARRRAALAQRRSDAESANYEVASRRARALATVQKSIKGKEKHWNGIHEKAVESRVYLSREVASLFGFRQRTRRKKGDLMNQFSIGGVNIVDLRQMNSKHKPLCSHIHIANSWIVGANPAHITASLGNLSRMLVLVSHYLGLRLPAEVVVPHRGHPLPAIYTLSSSYMPCRQDSLSSSPNFSPTQSMHNARSADAMLLPRPRPLFIDRSLPKLAKEDPTGYALFIEGVSLLAWNVSWLCRTQGLHLGSESWEDVCDIGRNLWQLLVAPEPLLKALVSGQANNDANTGANTYEKEGENGLRRTRSLPILGHFSHGSAHTFLGSSEGMEFMKTWKLPSPMKIADKLKSTLLGEMANAEWELLGEEEWEDEAGPAQKGDGEGGEKRDVVLLE</sequence>
<dbReference type="GO" id="GO:0032991">
    <property type="term" value="C:protein-containing complex"/>
    <property type="evidence" value="ECO:0007669"/>
    <property type="project" value="UniProtKB-ARBA"/>
</dbReference>
<evidence type="ECO:0000256" key="4">
    <source>
        <dbReference type="SAM" id="MobiDB-lite"/>
    </source>
</evidence>
<dbReference type="PANTHER" id="PTHR15157">
    <property type="entry name" value="UV RADIATION RESISTANCE-ASSOCIATED GENE PROTEIN"/>
    <property type="match status" value="1"/>
</dbReference>
<feature type="region of interest" description="Disordered" evidence="4">
    <location>
        <begin position="592"/>
        <end position="621"/>
    </location>
</feature>
<dbReference type="Pfam" id="PF10186">
    <property type="entry name" value="ATG14"/>
    <property type="match status" value="1"/>
</dbReference>
<evidence type="ECO:0000256" key="3">
    <source>
        <dbReference type="ARBA" id="ARBA00023054"/>
    </source>
</evidence>
<dbReference type="GO" id="GO:0000149">
    <property type="term" value="F:SNARE binding"/>
    <property type="evidence" value="ECO:0007669"/>
    <property type="project" value="TreeGrafter"/>
</dbReference>
<comment type="caution">
    <text evidence="5">The sequence shown here is derived from an EMBL/GenBank/DDBJ whole genome shotgun (WGS) entry which is preliminary data.</text>
</comment>
<keyword evidence="3" id="KW-0175">Coiled coil</keyword>
<evidence type="ECO:0000313" key="5">
    <source>
        <dbReference type="EMBL" id="EFE34624.1"/>
    </source>
</evidence>
<proteinExistence type="inferred from homology"/>
<dbReference type="GeneID" id="9520988"/>
<dbReference type="eggNOG" id="ENOG502S2VB">
    <property type="taxonomic scope" value="Eukaryota"/>
</dbReference>
<comment type="similarity">
    <text evidence="1">Belongs to the ATG14 family.</text>
</comment>
<organism evidence="5 6">
    <name type="scientific">Arthroderma benhamiae (strain ATCC MYA-4681 / CBS 112371)</name>
    <name type="common">Trichophyton mentagrophytes</name>
    <dbReference type="NCBI Taxonomy" id="663331"/>
    <lineage>
        <taxon>Eukaryota</taxon>
        <taxon>Fungi</taxon>
        <taxon>Dikarya</taxon>
        <taxon>Ascomycota</taxon>
        <taxon>Pezizomycotina</taxon>
        <taxon>Eurotiomycetes</taxon>
        <taxon>Eurotiomycetidae</taxon>
        <taxon>Onygenales</taxon>
        <taxon>Arthrodermataceae</taxon>
        <taxon>Trichophyton</taxon>
    </lineage>
</organism>
<name>D4AQ80_ARTBC</name>
<dbReference type="GO" id="GO:0035493">
    <property type="term" value="P:SNARE complex assembly"/>
    <property type="evidence" value="ECO:0007669"/>
    <property type="project" value="TreeGrafter"/>
</dbReference>
<dbReference type="Proteomes" id="UP000008866">
    <property type="component" value="Unassembled WGS sequence"/>
</dbReference>
<dbReference type="EMBL" id="ABSU01000005">
    <property type="protein sequence ID" value="EFE34624.1"/>
    <property type="molecule type" value="Genomic_DNA"/>
</dbReference>
<gene>
    <name evidence="5" type="ORF">ARB_06387</name>
</gene>
<evidence type="ECO:0000256" key="2">
    <source>
        <dbReference type="ARBA" id="ARBA00013807"/>
    </source>
</evidence>
<feature type="compositionally biased region" description="Acidic residues" evidence="4">
    <location>
        <begin position="592"/>
        <end position="601"/>
    </location>
</feature>
<dbReference type="PANTHER" id="PTHR15157:SF13">
    <property type="entry name" value="AUTOPHAGY-RELATED PROTEIN 14"/>
    <property type="match status" value="1"/>
</dbReference>
<feature type="compositionally biased region" description="Basic and acidic residues" evidence="4">
    <location>
        <begin position="607"/>
        <end position="621"/>
    </location>
</feature>
<reference evidence="6" key="1">
    <citation type="journal article" date="2011" name="Genome Biol.">
        <title>Comparative and functional genomics provide insights into the pathogenicity of dermatophytic fungi.</title>
        <authorList>
            <person name="Burmester A."/>
            <person name="Shelest E."/>
            <person name="Gloeckner G."/>
            <person name="Heddergott C."/>
            <person name="Schindler S."/>
            <person name="Staib P."/>
            <person name="Heidel A."/>
            <person name="Felder M."/>
            <person name="Petzold A."/>
            <person name="Szafranski K."/>
            <person name="Feuermann M."/>
            <person name="Pedruzzi I."/>
            <person name="Priebe S."/>
            <person name="Groth M."/>
            <person name="Winkler R."/>
            <person name="Li W."/>
            <person name="Kniemeyer O."/>
            <person name="Schroeckh V."/>
            <person name="Hertweck C."/>
            <person name="Hube B."/>
            <person name="White T.C."/>
            <person name="Platzer M."/>
            <person name="Guthke R."/>
            <person name="Heitman J."/>
            <person name="Woestemeyer J."/>
            <person name="Zipfel P.F."/>
            <person name="Monod M."/>
            <person name="Brakhage A.A."/>
        </authorList>
    </citation>
    <scope>NUCLEOTIDE SEQUENCE [LARGE SCALE GENOMIC DNA]</scope>
    <source>
        <strain evidence="6">ATCC MYA-4681 / CBS 112371</strain>
    </source>
</reference>
<dbReference type="RefSeq" id="XP_003015264.1">
    <property type="nucleotide sequence ID" value="XM_003015218.1"/>
</dbReference>
<dbReference type="HOGENOM" id="CLU_021590_1_0_1"/>